<dbReference type="Proteomes" id="UP001597362">
    <property type="component" value="Unassembled WGS sequence"/>
</dbReference>
<dbReference type="Pfam" id="PF00082">
    <property type="entry name" value="Peptidase_S8"/>
    <property type="match status" value="1"/>
</dbReference>
<dbReference type="PROSITE" id="PS51257">
    <property type="entry name" value="PROKAR_LIPOPROTEIN"/>
    <property type="match status" value="1"/>
</dbReference>
<dbReference type="InterPro" id="IPR000209">
    <property type="entry name" value="Peptidase_S8/S53_dom"/>
</dbReference>
<feature type="active site" description="Charge relay system" evidence="5">
    <location>
        <position position="78"/>
    </location>
</feature>
<keyword evidence="8" id="KW-1185">Reference proteome</keyword>
<evidence type="ECO:0000313" key="8">
    <source>
        <dbReference type="Proteomes" id="UP001597362"/>
    </source>
</evidence>
<organism evidence="7 8">
    <name type="scientific">Paenibacillus yanchengensis</name>
    <dbReference type="NCBI Taxonomy" id="2035833"/>
    <lineage>
        <taxon>Bacteria</taxon>
        <taxon>Bacillati</taxon>
        <taxon>Bacillota</taxon>
        <taxon>Bacilli</taxon>
        <taxon>Bacillales</taxon>
        <taxon>Paenibacillaceae</taxon>
        <taxon>Paenibacillus</taxon>
    </lineage>
</organism>
<evidence type="ECO:0000256" key="3">
    <source>
        <dbReference type="ARBA" id="ARBA00022801"/>
    </source>
</evidence>
<keyword evidence="4 5" id="KW-0720">Serine protease</keyword>
<dbReference type="PROSITE" id="PS51892">
    <property type="entry name" value="SUBTILASE"/>
    <property type="match status" value="1"/>
</dbReference>
<dbReference type="InterPro" id="IPR022398">
    <property type="entry name" value="Peptidase_S8_His-AS"/>
</dbReference>
<evidence type="ECO:0000313" key="7">
    <source>
        <dbReference type="EMBL" id="MFD2114169.1"/>
    </source>
</evidence>
<evidence type="ECO:0000259" key="6">
    <source>
        <dbReference type="Pfam" id="PF00082"/>
    </source>
</evidence>
<dbReference type="InterPro" id="IPR036852">
    <property type="entry name" value="Peptidase_S8/S53_dom_sf"/>
</dbReference>
<keyword evidence="3 5" id="KW-0378">Hydrolase</keyword>
<dbReference type="RefSeq" id="WP_377769141.1">
    <property type="nucleotide sequence ID" value="NZ_JBHUHO010000001.1"/>
</dbReference>
<sequence length="321" mass="35064">MKNKSMSSLYLFVVIFTSVILASCNSGIKSDKFYEVINESELQNYDLNKNQLVPWGLRYQNIQFKPLSSKKIRVAIMDSGIDASHKDLEGKVLKEYNAIEDNVYSTSVDVFGHGTAIAGIISAIDNDFGILGVTQNVELVSVKVLDDEGRGNIDDFVKGIKWCIENDVEIINMSFGIMRDHELLKESINEAVNNGILIVASVGNKFRNEVDYPAAYQNVISVTGIDSFEKKLSSAATGKVDFSAPGVDVLSLAPGDKYGVFTGTSYATAYITGAIANILSAREIEKNQSISSVVKEELVDISKDIGNKGYDELFGYGSLSK</sequence>
<accession>A0ABW4YFD2</accession>
<dbReference type="PANTHER" id="PTHR43806:SF11">
    <property type="entry name" value="CEREVISIN-RELATED"/>
    <property type="match status" value="1"/>
</dbReference>
<evidence type="ECO:0000256" key="4">
    <source>
        <dbReference type="ARBA" id="ARBA00022825"/>
    </source>
</evidence>
<dbReference type="SUPFAM" id="SSF52743">
    <property type="entry name" value="Subtilisin-like"/>
    <property type="match status" value="1"/>
</dbReference>
<dbReference type="PROSITE" id="PS00137">
    <property type="entry name" value="SUBTILASE_HIS"/>
    <property type="match status" value="1"/>
</dbReference>
<dbReference type="EMBL" id="JBHUHO010000001">
    <property type="protein sequence ID" value="MFD2114169.1"/>
    <property type="molecule type" value="Genomic_DNA"/>
</dbReference>
<dbReference type="InterPro" id="IPR023827">
    <property type="entry name" value="Peptidase_S8_Asp-AS"/>
</dbReference>
<dbReference type="InterPro" id="IPR015500">
    <property type="entry name" value="Peptidase_S8_subtilisin-rel"/>
</dbReference>
<name>A0ABW4YFD2_9BACL</name>
<feature type="active site" description="Charge relay system" evidence="5">
    <location>
        <position position="113"/>
    </location>
</feature>
<evidence type="ECO:0000256" key="2">
    <source>
        <dbReference type="ARBA" id="ARBA00022670"/>
    </source>
</evidence>
<evidence type="ECO:0000256" key="1">
    <source>
        <dbReference type="ARBA" id="ARBA00011073"/>
    </source>
</evidence>
<feature type="domain" description="Peptidase S8/S53" evidence="6">
    <location>
        <begin position="70"/>
        <end position="317"/>
    </location>
</feature>
<reference evidence="8" key="1">
    <citation type="journal article" date="2019" name="Int. J. Syst. Evol. Microbiol.">
        <title>The Global Catalogue of Microorganisms (GCM) 10K type strain sequencing project: providing services to taxonomists for standard genome sequencing and annotation.</title>
        <authorList>
            <consortium name="The Broad Institute Genomics Platform"/>
            <consortium name="The Broad Institute Genome Sequencing Center for Infectious Disease"/>
            <person name="Wu L."/>
            <person name="Ma J."/>
        </authorList>
    </citation>
    <scope>NUCLEOTIDE SEQUENCE [LARGE SCALE GENOMIC DNA]</scope>
    <source>
        <strain evidence="8">GH52</strain>
    </source>
</reference>
<evidence type="ECO:0000256" key="5">
    <source>
        <dbReference type="PROSITE-ProRule" id="PRU01240"/>
    </source>
</evidence>
<dbReference type="Gene3D" id="3.40.50.200">
    <property type="entry name" value="Peptidase S8/S53 domain"/>
    <property type="match status" value="1"/>
</dbReference>
<gene>
    <name evidence="7" type="ORF">ACFSJH_00165</name>
</gene>
<dbReference type="PRINTS" id="PR00723">
    <property type="entry name" value="SUBTILISIN"/>
</dbReference>
<proteinExistence type="inferred from homology"/>
<comment type="caution">
    <text evidence="7">The sequence shown here is derived from an EMBL/GenBank/DDBJ whole genome shotgun (WGS) entry which is preliminary data.</text>
</comment>
<protein>
    <submittedName>
        <fullName evidence="7">S8 family serine peptidase</fullName>
    </submittedName>
</protein>
<dbReference type="PANTHER" id="PTHR43806">
    <property type="entry name" value="PEPTIDASE S8"/>
    <property type="match status" value="1"/>
</dbReference>
<keyword evidence="2 5" id="KW-0645">Protease</keyword>
<dbReference type="InterPro" id="IPR050131">
    <property type="entry name" value="Peptidase_S8_subtilisin-like"/>
</dbReference>
<comment type="similarity">
    <text evidence="1 5">Belongs to the peptidase S8 family.</text>
</comment>
<feature type="active site" description="Charge relay system" evidence="5">
    <location>
        <position position="265"/>
    </location>
</feature>
<dbReference type="PROSITE" id="PS00136">
    <property type="entry name" value="SUBTILASE_ASP"/>
    <property type="match status" value="1"/>
</dbReference>